<dbReference type="GO" id="GO:1902201">
    <property type="term" value="P:negative regulation of bacterial-type flagellum-dependent cell motility"/>
    <property type="evidence" value="ECO:0007669"/>
    <property type="project" value="TreeGrafter"/>
</dbReference>
<keyword evidence="5" id="KW-0548">Nucleotidyltransferase</keyword>
<dbReference type="SUPFAM" id="SSF55073">
    <property type="entry name" value="Nucleotide cyclase"/>
    <property type="match status" value="1"/>
</dbReference>
<keyword evidence="3" id="KW-0812">Transmembrane</keyword>
<dbReference type="Gene3D" id="3.30.70.270">
    <property type="match status" value="1"/>
</dbReference>
<dbReference type="PANTHER" id="PTHR45138:SF9">
    <property type="entry name" value="DIGUANYLATE CYCLASE DGCM-RELATED"/>
    <property type="match status" value="1"/>
</dbReference>
<evidence type="ECO:0000256" key="3">
    <source>
        <dbReference type="SAM" id="Phobius"/>
    </source>
</evidence>
<dbReference type="GO" id="GO:0052621">
    <property type="term" value="F:diguanylate cyclase activity"/>
    <property type="evidence" value="ECO:0007669"/>
    <property type="project" value="UniProtKB-EC"/>
</dbReference>
<name>A0A8B4S7L8_COMTE</name>
<dbReference type="PANTHER" id="PTHR45138">
    <property type="entry name" value="REGULATORY COMPONENTS OF SENSORY TRANSDUCTION SYSTEM"/>
    <property type="match status" value="1"/>
</dbReference>
<dbReference type="InterPro" id="IPR050469">
    <property type="entry name" value="Diguanylate_Cyclase"/>
</dbReference>
<reference evidence="5 6" key="1">
    <citation type="submission" date="2018-06" db="EMBL/GenBank/DDBJ databases">
        <authorList>
            <consortium name="Pathogen Informatics"/>
            <person name="Doyle S."/>
        </authorList>
    </citation>
    <scope>NUCLEOTIDE SEQUENCE [LARGE SCALE GENOMIC DNA]</scope>
    <source>
        <strain evidence="5 6">NCTC10698</strain>
    </source>
</reference>
<dbReference type="PROSITE" id="PS50887">
    <property type="entry name" value="GGDEF"/>
    <property type="match status" value="1"/>
</dbReference>
<evidence type="ECO:0000313" key="6">
    <source>
        <dbReference type="Proteomes" id="UP000255070"/>
    </source>
</evidence>
<feature type="transmembrane region" description="Helical" evidence="3">
    <location>
        <begin position="170"/>
        <end position="194"/>
    </location>
</feature>
<feature type="transmembrane region" description="Helical" evidence="3">
    <location>
        <begin position="109"/>
        <end position="129"/>
    </location>
</feature>
<keyword evidence="3" id="KW-1133">Transmembrane helix</keyword>
<protein>
    <recommendedName>
        <fullName evidence="1">diguanylate cyclase</fullName>
        <ecNumber evidence="1">2.7.7.65</ecNumber>
    </recommendedName>
</protein>
<sequence>MASLAYLLVITSRRAVCMHTSNDHIFVLMPSLSLLFLAGLLGVCWATQPKQRFLLWLCAAFLLTAMSISIRSVLKFEVLNHYVVLVNALFLAGAWCFSKSFSERRRVPTYPLAALVLCAATLASLYYFANVAQNQAGRLHTFGIGVALILLLPVPAVLKRGLTNDWLDRTLLWSYLSYAVFTMLRPTLVAAFAHNGLGDAMDANSTYWLTTLMSILLFALLFTVLVCAVTIRDTVRQLRTERDLDALTQILNRRAFREAAQHRLSDQRLYPMALLASDIDHFKRINDNWGHDKGDQVLQLVARAMQHNVRSNDLVARFGGEEFMVLLTKIDLQGAEQVAKRIGLELRNDQEVLPNGPALTLSFGITSISNADQLEGALRQADQLLYSAKNAGRDRIHVEGRTYPDISFEHTIPTDHPMALLM</sequence>
<evidence type="ECO:0000256" key="2">
    <source>
        <dbReference type="ARBA" id="ARBA00034247"/>
    </source>
</evidence>
<feature type="transmembrane region" description="Helical" evidence="3">
    <location>
        <begin position="53"/>
        <end position="73"/>
    </location>
</feature>
<dbReference type="SMART" id="SM00267">
    <property type="entry name" value="GGDEF"/>
    <property type="match status" value="1"/>
</dbReference>
<dbReference type="FunFam" id="3.30.70.270:FF:000001">
    <property type="entry name" value="Diguanylate cyclase domain protein"/>
    <property type="match status" value="1"/>
</dbReference>
<dbReference type="Proteomes" id="UP000255070">
    <property type="component" value="Unassembled WGS sequence"/>
</dbReference>
<dbReference type="EC" id="2.7.7.65" evidence="1"/>
<feature type="transmembrane region" description="Helical" evidence="3">
    <location>
        <begin position="79"/>
        <end position="97"/>
    </location>
</feature>
<dbReference type="InterPro" id="IPR029787">
    <property type="entry name" value="Nucleotide_cyclase"/>
</dbReference>
<dbReference type="Pfam" id="PF00990">
    <property type="entry name" value="GGDEF"/>
    <property type="match status" value="1"/>
</dbReference>
<feature type="domain" description="GGDEF" evidence="4">
    <location>
        <begin position="270"/>
        <end position="401"/>
    </location>
</feature>
<dbReference type="AlphaFoldDB" id="A0A8B4S7L8"/>
<evidence type="ECO:0000313" key="5">
    <source>
        <dbReference type="EMBL" id="SUY78290.1"/>
    </source>
</evidence>
<feature type="transmembrane region" description="Helical" evidence="3">
    <location>
        <begin position="25"/>
        <end position="46"/>
    </location>
</feature>
<evidence type="ECO:0000256" key="1">
    <source>
        <dbReference type="ARBA" id="ARBA00012528"/>
    </source>
</evidence>
<keyword evidence="3" id="KW-0472">Membrane</keyword>
<dbReference type="GO" id="GO:0043709">
    <property type="term" value="P:cell adhesion involved in single-species biofilm formation"/>
    <property type="evidence" value="ECO:0007669"/>
    <property type="project" value="TreeGrafter"/>
</dbReference>
<dbReference type="NCBIfam" id="TIGR00254">
    <property type="entry name" value="GGDEF"/>
    <property type="match status" value="1"/>
</dbReference>
<organism evidence="5 6">
    <name type="scientific">Comamonas testosteroni</name>
    <name type="common">Pseudomonas testosteroni</name>
    <dbReference type="NCBI Taxonomy" id="285"/>
    <lineage>
        <taxon>Bacteria</taxon>
        <taxon>Pseudomonadati</taxon>
        <taxon>Pseudomonadota</taxon>
        <taxon>Betaproteobacteria</taxon>
        <taxon>Burkholderiales</taxon>
        <taxon>Comamonadaceae</taxon>
        <taxon>Comamonas</taxon>
    </lineage>
</organism>
<comment type="caution">
    <text evidence="5">The sequence shown here is derived from an EMBL/GenBank/DDBJ whole genome shotgun (WGS) entry which is preliminary data.</text>
</comment>
<gene>
    <name evidence="5" type="primary">ycdT_4</name>
    <name evidence="5" type="ORF">NCTC10698_03204</name>
</gene>
<dbReference type="EMBL" id="UFXL01000001">
    <property type="protein sequence ID" value="SUY78290.1"/>
    <property type="molecule type" value="Genomic_DNA"/>
</dbReference>
<keyword evidence="5" id="KW-0808">Transferase</keyword>
<evidence type="ECO:0000259" key="4">
    <source>
        <dbReference type="PROSITE" id="PS50887"/>
    </source>
</evidence>
<feature type="transmembrane region" description="Helical" evidence="3">
    <location>
        <begin position="206"/>
        <end position="231"/>
    </location>
</feature>
<feature type="transmembrane region" description="Helical" evidence="3">
    <location>
        <begin position="141"/>
        <end position="158"/>
    </location>
</feature>
<dbReference type="CDD" id="cd01949">
    <property type="entry name" value="GGDEF"/>
    <property type="match status" value="1"/>
</dbReference>
<keyword evidence="6" id="KW-1185">Reference proteome</keyword>
<accession>A0A8B4S7L8</accession>
<dbReference type="GO" id="GO:0005886">
    <property type="term" value="C:plasma membrane"/>
    <property type="evidence" value="ECO:0007669"/>
    <property type="project" value="TreeGrafter"/>
</dbReference>
<dbReference type="InterPro" id="IPR043128">
    <property type="entry name" value="Rev_trsase/Diguanyl_cyclase"/>
</dbReference>
<comment type="catalytic activity">
    <reaction evidence="2">
        <text>2 GTP = 3',3'-c-di-GMP + 2 diphosphate</text>
        <dbReference type="Rhea" id="RHEA:24898"/>
        <dbReference type="ChEBI" id="CHEBI:33019"/>
        <dbReference type="ChEBI" id="CHEBI:37565"/>
        <dbReference type="ChEBI" id="CHEBI:58805"/>
        <dbReference type="EC" id="2.7.7.65"/>
    </reaction>
</comment>
<proteinExistence type="predicted"/>
<dbReference type="InterPro" id="IPR000160">
    <property type="entry name" value="GGDEF_dom"/>
</dbReference>